<keyword evidence="2" id="KW-0812">Transmembrane</keyword>
<dbReference type="GeneID" id="2900275"/>
<evidence type="ECO:0000313" key="4">
    <source>
        <dbReference type="Proteomes" id="UP000000599"/>
    </source>
</evidence>
<dbReference type="FunCoup" id="Q6BTT2">
    <property type="interactions" value="33"/>
</dbReference>
<dbReference type="OrthoDB" id="5599171at2759"/>
<feature type="compositionally biased region" description="Basic residues" evidence="1">
    <location>
        <begin position="156"/>
        <end position="165"/>
    </location>
</feature>
<organism evidence="3 4">
    <name type="scientific">Debaryomyces hansenii (strain ATCC 36239 / CBS 767 / BCRC 21394 / JCM 1990 / NBRC 0083 / IGC 2968)</name>
    <name type="common">Yeast</name>
    <name type="synonym">Torulaspora hansenii</name>
    <dbReference type="NCBI Taxonomy" id="284592"/>
    <lineage>
        <taxon>Eukaryota</taxon>
        <taxon>Fungi</taxon>
        <taxon>Dikarya</taxon>
        <taxon>Ascomycota</taxon>
        <taxon>Saccharomycotina</taxon>
        <taxon>Pichiomycetes</taxon>
        <taxon>Debaryomycetaceae</taxon>
        <taxon>Debaryomyces</taxon>
    </lineage>
</organism>
<dbReference type="PANTHER" id="PTHR28249">
    <property type="entry name" value="SPORULATION-SPECIFIC PROTEIN SPO7"/>
    <property type="match status" value="1"/>
</dbReference>
<proteinExistence type="predicted"/>
<dbReference type="VEuPathDB" id="FungiDB:DEHA2C16104g"/>
<dbReference type="OMA" id="SEFWIHE"/>
<dbReference type="GO" id="GO:0004721">
    <property type="term" value="F:phosphoprotein phosphatase activity"/>
    <property type="evidence" value="ECO:0007669"/>
    <property type="project" value="TreeGrafter"/>
</dbReference>
<dbReference type="Proteomes" id="UP000000599">
    <property type="component" value="Chromosome C"/>
</dbReference>
<name>Q6BTT2_DEBHA</name>
<gene>
    <name evidence="3" type="ordered locus">DEHA2C16104g</name>
</gene>
<feature type="compositionally biased region" description="Basic and acidic residues" evidence="1">
    <location>
        <begin position="8"/>
        <end position="28"/>
    </location>
</feature>
<keyword evidence="2" id="KW-1133">Transmembrane helix</keyword>
<dbReference type="KEGG" id="dha:DEHA2C16104g"/>
<keyword evidence="4" id="KW-1185">Reference proteome</keyword>
<dbReference type="PANTHER" id="PTHR28249:SF1">
    <property type="entry name" value="SPORULATION-SPECIFIC PROTEIN SPO7"/>
    <property type="match status" value="1"/>
</dbReference>
<accession>Q6BTT2</accession>
<dbReference type="GO" id="GO:0071595">
    <property type="term" value="C:Nem1-Spo7 phosphatase complex"/>
    <property type="evidence" value="ECO:0007669"/>
    <property type="project" value="TreeGrafter"/>
</dbReference>
<protein>
    <submittedName>
        <fullName evidence="3">DEHA2C16104p</fullName>
    </submittedName>
</protein>
<evidence type="ECO:0000256" key="1">
    <source>
        <dbReference type="SAM" id="MobiDB-lite"/>
    </source>
</evidence>
<feature type="transmembrane region" description="Helical" evidence="2">
    <location>
        <begin position="255"/>
        <end position="273"/>
    </location>
</feature>
<dbReference type="AlphaFoldDB" id="Q6BTT2"/>
<evidence type="ECO:0000256" key="2">
    <source>
        <dbReference type="SAM" id="Phobius"/>
    </source>
</evidence>
<dbReference type="InParanoid" id="Q6BTT2"/>
<feature type="compositionally biased region" description="Basic and acidic residues" evidence="1">
    <location>
        <begin position="122"/>
        <end position="136"/>
    </location>
</feature>
<feature type="region of interest" description="Disordered" evidence="1">
    <location>
        <begin position="1"/>
        <end position="73"/>
    </location>
</feature>
<feature type="region of interest" description="Disordered" evidence="1">
    <location>
        <begin position="112"/>
        <end position="190"/>
    </location>
</feature>
<dbReference type="GO" id="GO:0019888">
    <property type="term" value="F:protein phosphatase regulator activity"/>
    <property type="evidence" value="ECO:0007669"/>
    <property type="project" value="InterPro"/>
</dbReference>
<dbReference type="EMBL" id="CR382135">
    <property type="protein sequence ID" value="CAG86469.2"/>
    <property type="molecule type" value="Genomic_DNA"/>
</dbReference>
<reference evidence="3 4" key="1">
    <citation type="journal article" date="2004" name="Nature">
        <title>Genome evolution in yeasts.</title>
        <authorList>
            <consortium name="Genolevures"/>
            <person name="Dujon B."/>
            <person name="Sherman D."/>
            <person name="Fischer G."/>
            <person name="Durrens P."/>
            <person name="Casaregola S."/>
            <person name="Lafontaine I."/>
            <person name="de Montigny J."/>
            <person name="Marck C."/>
            <person name="Neuveglise C."/>
            <person name="Talla E."/>
            <person name="Goffard N."/>
            <person name="Frangeul L."/>
            <person name="Aigle M."/>
            <person name="Anthouard V."/>
            <person name="Babour A."/>
            <person name="Barbe V."/>
            <person name="Barnay S."/>
            <person name="Blanchin S."/>
            <person name="Beckerich J.M."/>
            <person name="Beyne E."/>
            <person name="Bleykasten C."/>
            <person name="Boisrame A."/>
            <person name="Boyer J."/>
            <person name="Cattolico L."/>
            <person name="Confanioleri F."/>
            <person name="de Daruvar A."/>
            <person name="Despons L."/>
            <person name="Fabre E."/>
            <person name="Fairhead C."/>
            <person name="Ferry-Dumazet H."/>
            <person name="Groppi A."/>
            <person name="Hantraye F."/>
            <person name="Hennequin C."/>
            <person name="Jauniaux N."/>
            <person name="Joyet P."/>
            <person name="Kachouri R."/>
            <person name="Kerrest A."/>
            <person name="Koszul R."/>
            <person name="Lemaire M."/>
            <person name="Lesur I."/>
            <person name="Ma L."/>
            <person name="Muller H."/>
            <person name="Nicaud J.M."/>
            <person name="Nikolski M."/>
            <person name="Oztas S."/>
            <person name="Ozier-Kalogeropoulos O."/>
            <person name="Pellenz S."/>
            <person name="Potier S."/>
            <person name="Richard G.F."/>
            <person name="Straub M.L."/>
            <person name="Suleau A."/>
            <person name="Swennene D."/>
            <person name="Tekaia F."/>
            <person name="Wesolowski-Louvel M."/>
            <person name="Westhof E."/>
            <person name="Wirth B."/>
            <person name="Zeniou-Meyer M."/>
            <person name="Zivanovic I."/>
            <person name="Bolotin-Fukuhara M."/>
            <person name="Thierry A."/>
            <person name="Bouchier C."/>
            <person name="Caudron B."/>
            <person name="Scarpelli C."/>
            <person name="Gaillardin C."/>
            <person name="Weissenbach J."/>
            <person name="Wincker P."/>
            <person name="Souciet J.L."/>
        </authorList>
    </citation>
    <scope>NUCLEOTIDE SEQUENCE [LARGE SCALE GENOMIC DNA]</scope>
    <source>
        <strain evidence="4">ATCC 36239 / CBS 767 / BCRC 21394 / JCM 1990 / NBRC 0083 / IGC 2968</strain>
    </source>
</reference>
<dbReference type="eggNOG" id="ENOG502QTI4">
    <property type="taxonomic scope" value="Eukaryota"/>
</dbReference>
<evidence type="ECO:0000313" key="3">
    <source>
        <dbReference type="EMBL" id="CAG86469.2"/>
    </source>
</evidence>
<dbReference type="RefSeq" id="XP_458387.2">
    <property type="nucleotide sequence ID" value="XM_458387.1"/>
</dbReference>
<feature type="compositionally biased region" description="Basic and acidic residues" evidence="1">
    <location>
        <begin position="166"/>
        <end position="175"/>
    </location>
</feature>
<dbReference type="InterPro" id="IPR005605">
    <property type="entry name" value="Spo7"/>
</dbReference>
<dbReference type="GO" id="GO:0006998">
    <property type="term" value="P:nuclear envelope organization"/>
    <property type="evidence" value="ECO:0007669"/>
    <property type="project" value="TreeGrafter"/>
</dbReference>
<dbReference type="HOGENOM" id="CLU_030111_0_0_1"/>
<feature type="transmembrane region" description="Helical" evidence="2">
    <location>
        <begin position="224"/>
        <end position="243"/>
    </location>
</feature>
<keyword evidence="2" id="KW-0472">Membrane</keyword>
<dbReference type="Pfam" id="PF03907">
    <property type="entry name" value="Spo7"/>
    <property type="match status" value="1"/>
</dbReference>
<dbReference type="STRING" id="284592.Q6BTT2"/>
<sequence>MTEPRPQSQEKGEYATRVKSDPEEKNVANEDEEELSRQNSTTEKNPDSRDGSNADVSGYVHDMPKSPVLSSSDSLMNITPCTSNGNGMDDFVIYSDSDGASQNSFELLHNKGAKANPTIMEQEVRDDQSKSTDSDRAKRHRTRDRRNSIETTPSPKPRRRMRRKSNKSDASDRSHRSSSKNGVHLTGSGYTSTPATGKIFRNLLILEESLREQVIQQRAMRRKYLTFLSILCSIIASLTHHLYLMDSPVDGTVRVILQFTLLALLVTLMLYHLSGEYQKTIVLPRKFLSSTNKGLRQLNVRLVKIKTPLTDSITDLIREFILFNATMCRNALHNVYPSTKNNRNSKLEVFIASCQSQCQPRIGVADVKLILNARVFNTDVREGWELYRSEFWVHEGVRRRENMMSFATENYREEVLDRGKLLKKDRKERRYRRKSSVNATFNKLNEQNLNQLDASSENVLLSPYHSGMNSVDSSEVGEH</sequence>